<reference evidence="3" key="1">
    <citation type="submission" date="2014-04" db="EMBL/GenBank/DDBJ databases">
        <title>Evolutionary Origins and Diversification of the Mycorrhizal Mutualists.</title>
        <authorList>
            <consortium name="DOE Joint Genome Institute"/>
            <consortium name="Mycorrhizal Genomics Consortium"/>
            <person name="Kohler A."/>
            <person name="Kuo A."/>
            <person name="Nagy L.G."/>
            <person name="Floudas D."/>
            <person name="Copeland A."/>
            <person name="Barry K.W."/>
            <person name="Cichocki N."/>
            <person name="Veneault-Fourrey C."/>
            <person name="LaButti K."/>
            <person name="Lindquist E.A."/>
            <person name="Lipzen A."/>
            <person name="Lundell T."/>
            <person name="Morin E."/>
            <person name="Murat C."/>
            <person name="Riley R."/>
            <person name="Ohm R."/>
            <person name="Sun H."/>
            <person name="Tunlid A."/>
            <person name="Henrissat B."/>
            <person name="Grigoriev I.V."/>
            <person name="Hibbett D.S."/>
            <person name="Martin F."/>
        </authorList>
    </citation>
    <scope>NUCLEOTIDE SEQUENCE [LARGE SCALE GENOMIC DNA]</scope>
    <source>
        <strain evidence="3">FD-334 SS-4</strain>
    </source>
</reference>
<feature type="signal peptide" evidence="1">
    <location>
        <begin position="1"/>
        <end position="22"/>
    </location>
</feature>
<name>A0A0D2KQ93_HYPSF</name>
<protein>
    <recommendedName>
        <fullName evidence="4">Extracellular membrane protein CFEM domain-containing protein</fullName>
    </recommendedName>
</protein>
<keyword evidence="1" id="KW-0732">Signal</keyword>
<evidence type="ECO:0000313" key="3">
    <source>
        <dbReference type="Proteomes" id="UP000054270"/>
    </source>
</evidence>
<keyword evidence="3" id="KW-1185">Reference proteome</keyword>
<dbReference type="Proteomes" id="UP000054270">
    <property type="component" value="Unassembled WGS sequence"/>
</dbReference>
<dbReference type="EMBL" id="KN817615">
    <property type="protein sequence ID" value="KJA16782.1"/>
    <property type="molecule type" value="Genomic_DNA"/>
</dbReference>
<proteinExistence type="predicted"/>
<sequence>MSRVFPNTLFLIVALSVLRVDALVPRRPLSPLNVFALRQATDCTTECSAFDDFVTTCTGSASSTTCLCTSQVASTLQSCVTCSVNESPTPGVISTAEDLVNSYLSVCSGEVVSVPGVAAPSSVANSATSPTATLTATSSAQAPITPTTSSAIISSFTETLSGTTFVVTVASDPQASPTSTTPIASAAIPSISQITIRPGDLTSTSAQTTPTASSAVGTKNHSLLSSRNLGVVSLAVWLGAIMMF</sequence>
<dbReference type="OrthoDB" id="3062033at2759"/>
<accession>A0A0D2KQ93</accession>
<organism evidence="2 3">
    <name type="scientific">Hypholoma sublateritium (strain FD-334 SS-4)</name>
    <dbReference type="NCBI Taxonomy" id="945553"/>
    <lineage>
        <taxon>Eukaryota</taxon>
        <taxon>Fungi</taxon>
        <taxon>Dikarya</taxon>
        <taxon>Basidiomycota</taxon>
        <taxon>Agaricomycotina</taxon>
        <taxon>Agaricomycetes</taxon>
        <taxon>Agaricomycetidae</taxon>
        <taxon>Agaricales</taxon>
        <taxon>Agaricineae</taxon>
        <taxon>Strophariaceae</taxon>
        <taxon>Hypholoma</taxon>
    </lineage>
</organism>
<dbReference type="AlphaFoldDB" id="A0A0D2KQ93"/>
<feature type="chain" id="PRO_5002245912" description="Extracellular membrane protein CFEM domain-containing protein" evidence="1">
    <location>
        <begin position="23"/>
        <end position="244"/>
    </location>
</feature>
<evidence type="ECO:0008006" key="4">
    <source>
        <dbReference type="Google" id="ProtNLM"/>
    </source>
</evidence>
<evidence type="ECO:0000313" key="2">
    <source>
        <dbReference type="EMBL" id="KJA16782.1"/>
    </source>
</evidence>
<gene>
    <name evidence="2" type="ORF">HYPSUDRAFT_47052</name>
</gene>
<evidence type="ECO:0000256" key="1">
    <source>
        <dbReference type="SAM" id="SignalP"/>
    </source>
</evidence>